<sequence length="100" mass="11634">MGDLTVKFDPRASRDLEAAVEWYDVHGDDLGDRFIDGLEELLDRLTSHPSLHAPVEGDVRRALIRQFPYAVYYLPKPNTIRVLAILHTSRRPDYWQSRDK</sequence>
<dbReference type="OrthoDB" id="199685at2"/>
<dbReference type="InterPro" id="IPR007712">
    <property type="entry name" value="RelE/ParE_toxin"/>
</dbReference>
<evidence type="ECO:0000313" key="2">
    <source>
        <dbReference type="EMBL" id="QDG50970.1"/>
    </source>
</evidence>
<reference evidence="2 3" key="1">
    <citation type="submission" date="2019-06" db="EMBL/GenBank/DDBJ databases">
        <title>Persicimonas caeni gen. nov., sp. nov., a predatory bacterium isolated from solar saltern.</title>
        <authorList>
            <person name="Wang S."/>
        </authorList>
    </citation>
    <scope>NUCLEOTIDE SEQUENCE [LARGE SCALE GENOMIC DNA]</scope>
    <source>
        <strain evidence="2 3">YN101</strain>
    </source>
</reference>
<gene>
    <name evidence="2" type="ORF">FIV42_09550</name>
</gene>
<accession>A0A5B8Y3L2</accession>
<protein>
    <submittedName>
        <fullName evidence="2">Type II toxin-antitoxin system RelE/ParE family toxin</fullName>
    </submittedName>
</protein>
<dbReference type="RefSeq" id="WP_141197460.1">
    <property type="nucleotide sequence ID" value="NZ_CP041186.1"/>
</dbReference>
<organism evidence="2 3">
    <name type="scientific">Persicimonas caeni</name>
    <dbReference type="NCBI Taxonomy" id="2292766"/>
    <lineage>
        <taxon>Bacteria</taxon>
        <taxon>Deltaproteobacteria</taxon>
        <taxon>Bradymonadales</taxon>
        <taxon>Bradymonadaceae</taxon>
        <taxon>Persicimonas</taxon>
    </lineage>
</organism>
<keyword evidence="1" id="KW-1277">Toxin-antitoxin system</keyword>
<dbReference type="InterPro" id="IPR035093">
    <property type="entry name" value="RelE/ParE_toxin_dom_sf"/>
</dbReference>
<evidence type="ECO:0000313" key="3">
    <source>
        <dbReference type="Proteomes" id="UP000315995"/>
    </source>
</evidence>
<evidence type="ECO:0000256" key="1">
    <source>
        <dbReference type="ARBA" id="ARBA00022649"/>
    </source>
</evidence>
<accession>A0A4Y6PRW2</accession>
<name>A0A4Y6PRW2_PERCE</name>
<dbReference type="Gene3D" id="3.30.2310.20">
    <property type="entry name" value="RelE-like"/>
    <property type="match status" value="1"/>
</dbReference>
<dbReference type="EMBL" id="CP041186">
    <property type="protein sequence ID" value="QDG50970.1"/>
    <property type="molecule type" value="Genomic_DNA"/>
</dbReference>
<dbReference type="AlphaFoldDB" id="A0A4Y6PRW2"/>
<dbReference type="Proteomes" id="UP000315995">
    <property type="component" value="Chromosome"/>
</dbReference>
<proteinExistence type="predicted"/>
<keyword evidence="3" id="KW-1185">Reference proteome</keyword>
<dbReference type="Pfam" id="PF05016">
    <property type="entry name" value="ParE_toxin"/>
    <property type="match status" value="1"/>
</dbReference>